<evidence type="ECO:0000256" key="1">
    <source>
        <dbReference type="SAM" id="Coils"/>
    </source>
</evidence>
<organism evidence="3 4">
    <name type="scientific">Chaetomium strumarium</name>
    <dbReference type="NCBI Taxonomy" id="1170767"/>
    <lineage>
        <taxon>Eukaryota</taxon>
        <taxon>Fungi</taxon>
        <taxon>Dikarya</taxon>
        <taxon>Ascomycota</taxon>
        <taxon>Pezizomycotina</taxon>
        <taxon>Sordariomycetes</taxon>
        <taxon>Sordariomycetidae</taxon>
        <taxon>Sordariales</taxon>
        <taxon>Chaetomiaceae</taxon>
        <taxon>Chaetomium</taxon>
    </lineage>
</organism>
<feature type="compositionally biased region" description="Acidic residues" evidence="2">
    <location>
        <begin position="752"/>
        <end position="762"/>
    </location>
</feature>
<feature type="compositionally biased region" description="Polar residues" evidence="2">
    <location>
        <begin position="736"/>
        <end position="748"/>
    </location>
</feature>
<feature type="compositionally biased region" description="Polar residues" evidence="2">
    <location>
        <begin position="208"/>
        <end position="218"/>
    </location>
</feature>
<feature type="compositionally biased region" description="Polar residues" evidence="2">
    <location>
        <begin position="334"/>
        <end position="350"/>
    </location>
</feature>
<gene>
    <name evidence="3" type="ORF">B0T15DRAFT_43193</name>
</gene>
<dbReference type="RefSeq" id="XP_062726377.1">
    <property type="nucleotide sequence ID" value="XM_062865745.1"/>
</dbReference>
<feature type="compositionally biased region" description="Acidic residues" evidence="2">
    <location>
        <begin position="719"/>
        <end position="735"/>
    </location>
</feature>
<feature type="region of interest" description="Disordered" evidence="2">
    <location>
        <begin position="1"/>
        <end position="353"/>
    </location>
</feature>
<feature type="coiled-coil region" evidence="1">
    <location>
        <begin position="635"/>
        <end position="669"/>
    </location>
</feature>
<reference evidence="3" key="1">
    <citation type="journal article" date="2023" name="Mol. Phylogenet. Evol.">
        <title>Genome-scale phylogeny and comparative genomics of the fungal order Sordariales.</title>
        <authorList>
            <person name="Hensen N."/>
            <person name="Bonometti L."/>
            <person name="Westerberg I."/>
            <person name="Brannstrom I.O."/>
            <person name="Guillou S."/>
            <person name="Cros-Aarteil S."/>
            <person name="Calhoun S."/>
            <person name="Haridas S."/>
            <person name="Kuo A."/>
            <person name="Mondo S."/>
            <person name="Pangilinan J."/>
            <person name="Riley R."/>
            <person name="LaButti K."/>
            <person name="Andreopoulos B."/>
            <person name="Lipzen A."/>
            <person name="Chen C."/>
            <person name="Yan M."/>
            <person name="Daum C."/>
            <person name="Ng V."/>
            <person name="Clum A."/>
            <person name="Steindorff A."/>
            <person name="Ohm R.A."/>
            <person name="Martin F."/>
            <person name="Silar P."/>
            <person name="Natvig D.O."/>
            <person name="Lalanne C."/>
            <person name="Gautier V."/>
            <person name="Ament-Velasquez S.L."/>
            <person name="Kruys A."/>
            <person name="Hutchinson M.I."/>
            <person name="Powell A.J."/>
            <person name="Barry K."/>
            <person name="Miller A.N."/>
            <person name="Grigoriev I.V."/>
            <person name="Debuchy R."/>
            <person name="Gladieux P."/>
            <person name="Hiltunen Thoren M."/>
            <person name="Johannesson H."/>
        </authorList>
    </citation>
    <scope>NUCLEOTIDE SEQUENCE</scope>
    <source>
        <strain evidence="3">CBS 333.67</strain>
    </source>
</reference>
<evidence type="ECO:0000256" key="2">
    <source>
        <dbReference type="SAM" id="MobiDB-lite"/>
    </source>
</evidence>
<proteinExistence type="predicted"/>
<dbReference type="EMBL" id="JAUDZG010000001">
    <property type="protein sequence ID" value="KAK3310597.1"/>
    <property type="molecule type" value="Genomic_DNA"/>
</dbReference>
<reference evidence="3" key="2">
    <citation type="submission" date="2023-06" db="EMBL/GenBank/DDBJ databases">
        <authorList>
            <consortium name="Lawrence Berkeley National Laboratory"/>
            <person name="Mondo S.J."/>
            <person name="Hensen N."/>
            <person name="Bonometti L."/>
            <person name="Westerberg I."/>
            <person name="Brannstrom I.O."/>
            <person name="Guillou S."/>
            <person name="Cros-Aarteil S."/>
            <person name="Calhoun S."/>
            <person name="Haridas S."/>
            <person name="Kuo A."/>
            <person name="Pangilinan J."/>
            <person name="Riley R."/>
            <person name="Labutti K."/>
            <person name="Andreopoulos B."/>
            <person name="Lipzen A."/>
            <person name="Chen C."/>
            <person name="Yanf M."/>
            <person name="Daum C."/>
            <person name="Ng V."/>
            <person name="Clum A."/>
            <person name="Steindorff A."/>
            <person name="Ohm R."/>
            <person name="Martin F."/>
            <person name="Silar P."/>
            <person name="Natvig D."/>
            <person name="Lalanne C."/>
            <person name="Gautier V."/>
            <person name="Ament-Velasquez S.L."/>
            <person name="Kruys A."/>
            <person name="Hutchinson M.I."/>
            <person name="Powell A.J."/>
            <person name="Barry K."/>
            <person name="Miller A.N."/>
            <person name="Grigoriev I.V."/>
            <person name="Debuchy R."/>
            <person name="Gladieux P."/>
            <person name="Thoren M.H."/>
            <person name="Johannesson H."/>
        </authorList>
    </citation>
    <scope>NUCLEOTIDE SEQUENCE</scope>
    <source>
        <strain evidence="3">CBS 333.67</strain>
    </source>
</reference>
<keyword evidence="1" id="KW-0175">Coiled coil</keyword>
<evidence type="ECO:0000313" key="3">
    <source>
        <dbReference type="EMBL" id="KAK3310597.1"/>
    </source>
</evidence>
<feature type="region of interest" description="Disordered" evidence="2">
    <location>
        <begin position="406"/>
        <end position="438"/>
    </location>
</feature>
<dbReference type="GeneID" id="87884574"/>
<feature type="region of interest" description="Disordered" evidence="2">
    <location>
        <begin position="537"/>
        <end position="565"/>
    </location>
</feature>
<feature type="compositionally biased region" description="Acidic residues" evidence="2">
    <location>
        <begin position="782"/>
        <end position="801"/>
    </location>
</feature>
<feature type="compositionally biased region" description="Low complexity" evidence="2">
    <location>
        <begin position="100"/>
        <end position="143"/>
    </location>
</feature>
<feature type="region of interest" description="Disordered" evidence="2">
    <location>
        <begin position="674"/>
        <end position="828"/>
    </location>
</feature>
<sequence>MPSIFGKSGSTAGGAGRAKPRHKSIRGTISAPIPIPKTPDDDEFPIRNPGSAKASVADDDDDFPIREPGTGIATPLPLTHSPGPSPDEPVEQQPGDSGGKEQQGQQGQQTGGYESSSSSGTERQQEQGGTQFPAPAGAPASVSGSGGSRTDLTRDVRPKPSSTPPITPQAGATMPGEQSISRPASRSPPNRTSPQKRSPPNASPLRASPQTRRATNPVVTPFRYSAVSDAPSNPTGQSKDSPQRKKSTLRSALGRLFGRGRKKTGSGNQDAGTDSGRESGPLASTQHRSDPTAQLSRPTQRSPERSASLPISELNRPLRSHSIGPDDIMAIESARNSLQAEAATPGSSSGVGIRRRAATGGHALLRPHLFNREWGAGLSPRPASAQGRACRAGARAEAEDPSEIGRAITSDSAGGMRRRSRSLSGLQDLVGVQPGSRRRSDEIRYWRESYDPGFMSPLSSNAQDDVDDTGPGDISAPDSPAAERPPKTPPQPFNFNLLSKEMMGMKITHAASMDMRLGNLESRTLQLERVVDQLCRSVPGSKGPVDARETGQPGSSRRSLETDTHSHVSFGEGLAYASPLHPLSSSAAKAPSLAANAMPPVHATSTSAVRGAMSMPIMGREAASKTDEASQADVIAQLRADLDAERVARQALEASVKKLSERLNTLSTTMFAMVRGPSESKSQERLAPSSVGGSSPMLKPPTTSLLVPPPPQEQLSVFETDDDEEEGEEEDDETEAPSSTKQSLSSAKADSGEDEVTEDDDFETPREERTPLTYGAFGEELRPDDDDDDDDDDDAGGDGSEDDPKRKKAARTLSLSQLTLGKGQRTRI</sequence>
<keyword evidence="4" id="KW-1185">Reference proteome</keyword>
<protein>
    <submittedName>
        <fullName evidence="3">Uncharacterized protein</fullName>
    </submittedName>
</protein>
<dbReference type="Proteomes" id="UP001273166">
    <property type="component" value="Unassembled WGS sequence"/>
</dbReference>
<evidence type="ECO:0000313" key="4">
    <source>
        <dbReference type="Proteomes" id="UP001273166"/>
    </source>
</evidence>
<feature type="compositionally biased region" description="Polar residues" evidence="2">
    <location>
        <begin position="282"/>
        <end position="301"/>
    </location>
</feature>
<comment type="caution">
    <text evidence="3">The sequence shown here is derived from an EMBL/GenBank/DDBJ whole genome shotgun (WGS) entry which is preliminary data.</text>
</comment>
<name>A0AAJ0H2F0_9PEZI</name>
<feature type="region of interest" description="Disordered" evidence="2">
    <location>
        <begin position="454"/>
        <end position="492"/>
    </location>
</feature>
<dbReference type="AlphaFoldDB" id="A0AAJ0H2F0"/>
<feature type="compositionally biased region" description="Polar residues" evidence="2">
    <location>
        <begin position="230"/>
        <end position="240"/>
    </location>
</feature>
<feature type="compositionally biased region" description="Polar residues" evidence="2">
    <location>
        <begin position="176"/>
        <end position="200"/>
    </location>
</feature>
<accession>A0AAJ0H2F0</accession>